<dbReference type="SUPFAM" id="SSF53300">
    <property type="entry name" value="vWA-like"/>
    <property type="match status" value="1"/>
</dbReference>
<feature type="signal peptide" evidence="1">
    <location>
        <begin position="1"/>
        <end position="17"/>
    </location>
</feature>
<sequence>MMSLNALVGFFFSLATPKPCPALADIVFVIDSSGSLGPDNYNKEKKFTIDIAKRFPIGPTGARFGCVIFSSTAESMFDLSDDLDRASLEEALEALPFLNATTHTYKAFDLVSEEGMFAEDNGGRNKAAKIIIFLTDGLS</sequence>
<dbReference type="InterPro" id="IPR036465">
    <property type="entry name" value="vWFA_dom_sf"/>
</dbReference>
<keyword evidence="1" id="KW-0732">Signal</keyword>
<dbReference type="Pfam" id="PF00092">
    <property type="entry name" value="VWA"/>
    <property type="match status" value="1"/>
</dbReference>
<dbReference type="InterPro" id="IPR050525">
    <property type="entry name" value="ECM_Assembly_Org"/>
</dbReference>
<dbReference type="InterPro" id="IPR002035">
    <property type="entry name" value="VWF_A"/>
</dbReference>
<accession>A0AAV2IC21</accession>
<dbReference type="PRINTS" id="PR00453">
    <property type="entry name" value="VWFADOMAIN"/>
</dbReference>
<evidence type="ECO:0000313" key="4">
    <source>
        <dbReference type="Proteomes" id="UP001497497"/>
    </source>
</evidence>
<feature type="non-terminal residue" evidence="3">
    <location>
        <position position="139"/>
    </location>
</feature>
<evidence type="ECO:0000259" key="2">
    <source>
        <dbReference type="PROSITE" id="PS50234"/>
    </source>
</evidence>
<dbReference type="PROSITE" id="PS50234">
    <property type="entry name" value="VWFA"/>
    <property type="match status" value="1"/>
</dbReference>
<evidence type="ECO:0000313" key="3">
    <source>
        <dbReference type="EMBL" id="CAL1543554.1"/>
    </source>
</evidence>
<reference evidence="3 4" key="1">
    <citation type="submission" date="2024-04" db="EMBL/GenBank/DDBJ databases">
        <authorList>
            <consortium name="Genoscope - CEA"/>
            <person name="William W."/>
        </authorList>
    </citation>
    <scope>NUCLEOTIDE SEQUENCE [LARGE SCALE GENOMIC DNA]</scope>
</reference>
<dbReference type="EMBL" id="CAXITT010000557">
    <property type="protein sequence ID" value="CAL1543554.1"/>
    <property type="molecule type" value="Genomic_DNA"/>
</dbReference>
<dbReference type="Proteomes" id="UP001497497">
    <property type="component" value="Unassembled WGS sequence"/>
</dbReference>
<name>A0AAV2IC21_LYMST</name>
<comment type="caution">
    <text evidence="3">The sequence shown here is derived from an EMBL/GenBank/DDBJ whole genome shotgun (WGS) entry which is preliminary data.</text>
</comment>
<dbReference type="PANTHER" id="PTHR24020:SF20">
    <property type="entry name" value="PH DOMAIN-CONTAINING PROTEIN"/>
    <property type="match status" value="1"/>
</dbReference>
<dbReference type="CDD" id="cd01450">
    <property type="entry name" value="vWFA_subfamily_ECM"/>
    <property type="match status" value="1"/>
</dbReference>
<dbReference type="AlphaFoldDB" id="A0AAV2IC21"/>
<feature type="domain" description="VWFA" evidence="2">
    <location>
        <begin position="25"/>
        <end position="139"/>
    </location>
</feature>
<gene>
    <name evidence="3" type="ORF">GSLYS_00017088001</name>
</gene>
<dbReference type="Gene3D" id="3.40.50.410">
    <property type="entry name" value="von Willebrand factor, type A domain"/>
    <property type="match status" value="1"/>
</dbReference>
<feature type="chain" id="PRO_5043393683" description="VWFA domain-containing protein" evidence="1">
    <location>
        <begin position="18"/>
        <end position="139"/>
    </location>
</feature>
<keyword evidence="4" id="KW-1185">Reference proteome</keyword>
<evidence type="ECO:0000256" key="1">
    <source>
        <dbReference type="SAM" id="SignalP"/>
    </source>
</evidence>
<proteinExistence type="predicted"/>
<dbReference type="PANTHER" id="PTHR24020">
    <property type="entry name" value="COLLAGEN ALPHA"/>
    <property type="match status" value="1"/>
</dbReference>
<protein>
    <recommendedName>
        <fullName evidence="2">VWFA domain-containing protein</fullName>
    </recommendedName>
</protein>
<organism evidence="3 4">
    <name type="scientific">Lymnaea stagnalis</name>
    <name type="common">Great pond snail</name>
    <name type="synonym">Helix stagnalis</name>
    <dbReference type="NCBI Taxonomy" id="6523"/>
    <lineage>
        <taxon>Eukaryota</taxon>
        <taxon>Metazoa</taxon>
        <taxon>Spiralia</taxon>
        <taxon>Lophotrochozoa</taxon>
        <taxon>Mollusca</taxon>
        <taxon>Gastropoda</taxon>
        <taxon>Heterobranchia</taxon>
        <taxon>Euthyneura</taxon>
        <taxon>Panpulmonata</taxon>
        <taxon>Hygrophila</taxon>
        <taxon>Lymnaeoidea</taxon>
        <taxon>Lymnaeidae</taxon>
        <taxon>Lymnaea</taxon>
    </lineage>
</organism>